<dbReference type="InterPro" id="IPR033479">
    <property type="entry name" value="dCache_1"/>
</dbReference>
<dbReference type="CDD" id="cd06225">
    <property type="entry name" value="HAMP"/>
    <property type="match status" value="1"/>
</dbReference>
<dbReference type="SMART" id="SM00304">
    <property type="entry name" value="HAMP"/>
    <property type="match status" value="1"/>
</dbReference>
<proteinExistence type="predicted"/>
<dbReference type="Gene3D" id="3.30.450.20">
    <property type="entry name" value="PAS domain"/>
    <property type="match status" value="2"/>
</dbReference>
<evidence type="ECO:0000256" key="2">
    <source>
        <dbReference type="ARBA" id="ARBA00022475"/>
    </source>
</evidence>
<evidence type="ECO:0000259" key="9">
    <source>
        <dbReference type="PROSITE" id="PS50885"/>
    </source>
</evidence>
<dbReference type="InterPro" id="IPR050640">
    <property type="entry name" value="Bact_2-comp_sensor_kinase"/>
</dbReference>
<dbReference type="Pfam" id="PF06580">
    <property type="entry name" value="His_kinase"/>
    <property type="match status" value="1"/>
</dbReference>
<evidence type="ECO:0000256" key="6">
    <source>
        <dbReference type="ARBA" id="ARBA00022989"/>
    </source>
</evidence>
<dbReference type="GO" id="GO:0005886">
    <property type="term" value="C:plasma membrane"/>
    <property type="evidence" value="ECO:0007669"/>
    <property type="project" value="UniProtKB-SubCell"/>
</dbReference>
<gene>
    <name evidence="10" type="ORF">EHS13_14755</name>
</gene>
<dbReference type="InterPro" id="IPR036890">
    <property type="entry name" value="HATPase_C_sf"/>
</dbReference>
<sequence length="594" mass="67439">MKLLGKLQNMRIRNKIFIIYIPLILLPLFIVIYTSNHILTSSIFGKTQKNIHDESKLITTRIAGILSNANIYINILTIEINNIYEENNITSNDPVELVKSSNQIHNAIAYHTQLFQEIDYAAFIDINSRVISPAASSGDFIGLFNKDIMKTLQKNKTTSNVWFAMQKRDYLVNDSNRPIITLGKRVVSTETGQTLGFLIVNINEDTISSIFPAISSSSKGYFIVDQQGIVVSSSHNEDVLKPAGDNELIQWMHDGDTVHKEVEIKGELNLLTQNTIEGFDWKLINQIQVSELTHDTYVNTLVIVGVGVICIGIAFLSVFFLSKLIANPIIKLTRLAKEVKRGNLDVTFKSEASDEVGILASVFDAMIEKVRELLRTIKSEQKKKREYEFNLIQSQIQPHFLYNTIETINMFIRLDMKENALKTTEALVSFYRISLSKGNNIIRIKEEIRLIESYLSIQAFRYVDYMDYTIDIDEEILEYDIPKLTLQPLVENAIYHGLKIKNSKGSLAIRGYRSNNFIIIEVHDNGVGMSASKINEILEQSSESNDKINFGVSSVSDRIKLFYGDNSGLKIESVQGDFTKITIFLEIKEMKVDE</sequence>
<dbReference type="Proteomes" id="UP000426246">
    <property type="component" value="Chromosome"/>
</dbReference>
<dbReference type="Pfam" id="PF00672">
    <property type="entry name" value="HAMP"/>
    <property type="match status" value="1"/>
</dbReference>
<dbReference type="RefSeq" id="WP_155701084.1">
    <property type="nucleotide sequence ID" value="NZ_CP034235.1"/>
</dbReference>
<organism evidence="10 11">
    <name type="scientific">Paenibacillus psychroresistens</name>
    <dbReference type="NCBI Taxonomy" id="1778678"/>
    <lineage>
        <taxon>Bacteria</taxon>
        <taxon>Bacillati</taxon>
        <taxon>Bacillota</taxon>
        <taxon>Bacilli</taxon>
        <taxon>Bacillales</taxon>
        <taxon>Paenibacillaceae</taxon>
        <taxon>Paenibacillus</taxon>
    </lineage>
</organism>
<dbReference type="PANTHER" id="PTHR34220">
    <property type="entry name" value="SENSOR HISTIDINE KINASE YPDA"/>
    <property type="match status" value="1"/>
</dbReference>
<evidence type="ECO:0000256" key="3">
    <source>
        <dbReference type="ARBA" id="ARBA00022553"/>
    </source>
</evidence>
<protein>
    <submittedName>
        <fullName evidence="10">Sensor histidine kinase</fullName>
    </submittedName>
</protein>
<keyword evidence="6 8" id="KW-1133">Transmembrane helix</keyword>
<dbReference type="PROSITE" id="PS50885">
    <property type="entry name" value="HAMP"/>
    <property type="match status" value="1"/>
</dbReference>
<dbReference type="SUPFAM" id="SSF158472">
    <property type="entry name" value="HAMP domain-like"/>
    <property type="match status" value="1"/>
</dbReference>
<accession>A0A6B8RKU8</accession>
<dbReference type="InterPro" id="IPR003660">
    <property type="entry name" value="HAMP_dom"/>
</dbReference>
<feature type="transmembrane region" description="Helical" evidence="8">
    <location>
        <begin position="12"/>
        <end position="33"/>
    </location>
</feature>
<keyword evidence="3" id="KW-0597">Phosphoprotein</keyword>
<dbReference type="SUPFAM" id="SSF55874">
    <property type="entry name" value="ATPase domain of HSP90 chaperone/DNA topoisomerase II/histidine kinase"/>
    <property type="match status" value="1"/>
</dbReference>
<evidence type="ECO:0000256" key="8">
    <source>
        <dbReference type="SAM" id="Phobius"/>
    </source>
</evidence>
<feature type="domain" description="HAMP" evidence="9">
    <location>
        <begin position="323"/>
        <end position="375"/>
    </location>
</feature>
<evidence type="ECO:0000256" key="4">
    <source>
        <dbReference type="ARBA" id="ARBA00022679"/>
    </source>
</evidence>
<comment type="subcellular location">
    <subcellularLocation>
        <location evidence="1">Cell membrane</location>
        <topology evidence="1">Multi-pass membrane protein</topology>
    </subcellularLocation>
</comment>
<keyword evidence="5 8" id="KW-0812">Transmembrane</keyword>
<keyword evidence="7 8" id="KW-0472">Membrane</keyword>
<dbReference type="Pfam" id="PF02743">
    <property type="entry name" value="dCache_1"/>
    <property type="match status" value="1"/>
</dbReference>
<dbReference type="KEGG" id="ppsc:EHS13_14755"/>
<dbReference type="InterPro" id="IPR010559">
    <property type="entry name" value="Sig_transdc_His_kin_internal"/>
</dbReference>
<evidence type="ECO:0000313" key="11">
    <source>
        <dbReference type="Proteomes" id="UP000426246"/>
    </source>
</evidence>
<evidence type="ECO:0000313" key="10">
    <source>
        <dbReference type="EMBL" id="QGQ96046.1"/>
    </source>
</evidence>
<dbReference type="AlphaFoldDB" id="A0A6B8RKU8"/>
<dbReference type="GO" id="GO:0000155">
    <property type="term" value="F:phosphorelay sensor kinase activity"/>
    <property type="evidence" value="ECO:0007669"/>
    <property type="project" value="InterPro"/>
</dbReference>
<dbReference type="PANTHER" id="PTHR34220:SF7">
    <property type="entry name" value="SENSOR HISTIDINE KINASE YPDA"/>
    <property type="match status" value="1"/>
</dbReference>
<evidence type="ECO:0000256" key="5">
    <source>
        <dbReference type="ARBA" id="ARBA00022692"/>
    </source>
</evidence>
<dbReference type="Gene3D" id="6.10.340.10">
    <property type="match status" value="1"/>
</dbReference>
<reference evidence="11" key="1">
    <citation type="submission" date="2018-11" db="EMBL/GenBank/DDBJ databases">
        <title>Complete genome sequence of Paenibacillus sp. ML311-T8.</title>
        <authorList>
            <person name="Nam Y.-D."/>
            <person name="Kang J."/>
            <person name="Chung W.-H."/>
            <person name="Park Y.S."/>
        </authorList>
    </citation>
    <scope>NUCLEOTIDE SEQUENCE [LARGE SCALE GENOMIC DNA]</scope>
    <source>
        <strain evidence="11">ML311-T8</strain>
    </source>
</reference>
<dbReference type="OrthoDB" id="9809348at2"/>
<name>A0A6B8RKU8_9BACL</name>
<feature type="transmembrane region" description="Helical" evidence="8">
    <location>
        <begin position="297"/>
        <end position="321"/>
    </location>
</feature>
<evidence type="ECO:0000256" key="1">
    <source>
        <dbReference type="ARBA" id="ARBA00004651"/>
    </source>
</evidence>
<keyword evidence="4" id="KW-0808">Transferase</keyword>
<keyword evidence="10" id="KW-0418">Kinase</keyword>
<keyword evidence="11" id="KW-1185">Reference proteome</keyword>
<keyword evidence="2" id="KW-1003">Cell membrane</keyword>
<dbReference type="EMBL" id="CP034235">
    <property type="protein sequence ID" value="QGQ96046.1"/>
    <property type="molecule type" value="Genomic_DNA"/>
</dbReference>
<evidence type="ECO:0000256" key="7">
    <source>
        <dbReference type="ARBA" id="ARBA00023136"/>
    </source>
</evidence>
<dbReference type="Gene3D" id="3.30.565.10">
    <property type="entry name" value="Histidine kinase-like ATPase, C-terminal domain"/>
    <property type="match status" value="1"/>
</dbReference>